<feature type="region of interest" description="Disordered" evidence="1">
    <location>
        <begin position="414"/>
        <end position="468"/>
    </location>
</feature>
<evidence type="ECO:0000313" key="3">
    <source>
        <dbReference type="Proteomes" id="UP000193642"/>
    </source>
</evidence>
<accession>A0A1Y2CI05</accession>
<feature type="compositionally biased region" description="Acidic residues" evidence="1">
    <location>
        <begin position="572"/>
        <end position="607"/>
    </location>
</feature>
<comment type="caution">
    <text evidence="2">The sequence shown here is derived from an EMBL/GenBank/DDBJ whole genome shotgun (WGS) entry which is preliminary data.</text>
</comment>
<proteinExistence type="predicted"/>
<sequence>MRQVRERQQRRHFVCGWIESELLRSSDASFASQMGLSRVAFYSLCVLMSLSGSSDSSASSSSSFVVGPDTSLALLLVSLAPATQASIPASRKAALKAALTDPLRTRVLRAAATAINENVYLASLPHDNDNDSDNDIDSDNNAPPESLLLIDAIKLKLGKNVANLHSQLPRESAITADVTVAELLQLDPASIPARLKKSCAAEPSSYYALKPSFSSHPVFQEKALVGMHRINKEAALRDENDILKYFIDGPLKYRFKVVHGLNINVYRFNDDTWRSKFGIGRFVFAWFWANLVQKLTPTLDEVNGILYYTAETKILVFLTFLAHDPPTRRRDVLDQLLLEEFNNSMTRDELSAVILQVRHAIGTEIFGTKKKHDVNALAFTAVFGKFPYIYDTIAHRLGTPFELPALGALPAARQQPQVPTVAETAIQTDPPEPPSPATNPASNSKSTRGRRGRKRTNTGGSSLPSDATIKASAQDEIPTDPIAAMALKNPFAVSAVRRASGPVVGVTGSKRPASSSPPSAIKDIRAWRELLVSDGEEVTLDGCEPIVIGGGGGVGNTVGGDGEGKRKRVVESDVEEDEVDEIGEDDEDRENDYRDQEEEGDEDDMEW</sequence>
<reference evidence="2 3" key="1">
    <citation type="submission" date="2016-07" db="EMBL/GenBank/DDBJ databases">
        <title>Pervasive Adenine N6-methylation of Active Genes in Fungi.</title>
        <authorList>
            <consortium name="DOE Joint Genome Institute"/>
            <person name="Mondo S.J."/>
            <person name="Dannebaum R.O."/>
            <person name="Kuo R.C."/>
            <person name="Labutti K."/>
            <person name="Haridas S."/>
            <person name="Kuo A."/>
            <person name="Salamov A."/>
            <person name="Ahrendt S.R."/>
            <person name="Lipzen A."/>
            <person name="Sullivan W."/>
            <person name="Andreopoulos W.B."/>
            <person name="Clum A."/>
            <person name="Lindquist E."/>
            <person name="Daum C."/>
            <person name="Ramamoorthy G.K."/>
            <person name="Gryganskyi A."/>
            <person name="Culley D."/>
            <person name="Magnuson J.K."/>
            <person name="James T.Y."/>
            <person name="O'Malley M.A."/>
            <person name="Stajich J.E."/>
            <person name="Spatafora J.W."/>
            <person name="Visel A."/>
            <person name="Grigoriev I.V."/>
        </authorList>
    </citation>
    <scope>NUCLEOTIDE SEQUENCE [LARGE SCALE GENOMIC DNA]</scope>
    <source>
        <strain evidence="2 3">JEL800</strain>
    </source>
</reference>
<evidence type="ECO:0000313" key="2">
    <source>
        <dbReference type="EMBL" id="ORY45945.1"/>
    </source>
</evidence>
<dbReference type="Proteomes" id="UP000193642">
    <property type="component" value="Unassembled WGS sequence"/>
</dbReference>
<dbReference type="OrthoDB" id="2160057at2759"/>
<dbReference type="AlphaFoldDB" id="A0A1Y2CI05"/>
<feature type="region of interest" description="Disordered" evidence="1">
    <location>
        <begin position="545"/>
        <end position="607"/>
    </location>
</feature>
<protein>
    <submittedName>
        <fullName evidence="2">Uncharacterized protein</fullName>
    </submittedName>
</protein>
<keyword evidence="3" id="KW-1185">Reference proteome</keyword>
<dbReference type="EMBL" id="MCGO01000018">
    <property type="protein sequence ID" value="ORY45945.1"/>
    <property type="molecule type" value="Genomic_DNA"/>
</dbReference>
<gene>
    <name evidence="2" type="ORF">BCR33DRAFT_715971</name>
</gene>
<evidence type="ECO:0000256" key="1">
    <source>
        <dbReference type="SAM" id="MobiDB-lite"/>
    </source>
</evidence>
<organism evidence="2 3">
    <name type="scientific">Rhizoclosmatium globosum</name>
    <dbReference type="NCBI Taxonomy" id="329046"/>
    <lineage>
        <taxon>Eukaryota</taxon>
        <taxon>Fungi</taxon>
        <taxon>Fungi incertae sedis</taxon>
        <taxon>Chytridiomycota</taxon>
        <taxon>Chytridiomycota incertae sedis</taxon>
        <taxon>Chytridiomycetes</taxon>
        <taxon>Chytridiales</taxon>
        <taxon>Chytriomycetaceae</taxon>
        <taxon>Rhizoclosmatium</taxon>
    </lineage>
</organism>
<feature type="compositionally biased region" description="Gly residues" evidence="1">
    <location>
        <begin position="548"/>
        <end position="561"/>
    </location>
</feature>
<name>A0A1Y2CI05_9FUNG</name>
<feature type="compositionally biased region" description="Basic residues" evidence="1">
    <location>
        <begin position="447"/>
        <end position="456"/>
    </location>
</feature>